<proteinExistence type="predicted"/>
<evidence type="ECO:0000313" key="2">
    <source>
        <dbReference type="Proteomes" id="UP000003639"/>
    </source>
</evidence>
<reference evidence="1 2" key="2">
    <citation type="submission" date="2007-06" db="EMBL/GenBank/DDBJ databases">
        <title>Draft genome sequence of Pseudoflavonifractor capillosus ATCC 29799.</title>
        <authorList>
            <person name="Sudarsanam P."/>
            <person name="Ley R."/>
            <person name="Guruge J."/>
            <person name="Turnbaugh P.J."/>
            <person name="Mahowald M."/>
            <person name="Liep D."/>
            <person name="Gordon J."/>
        </authorList>
    </citation>
    <scope>NUCLEOTIDE SEQUENCE [LARGE SCALE GENOMIC DNA]</scope>
    <source>
        <strain evidence="1 2">ATCC 29799</strain>
    </source>
</reference>
<dbReference type="EMBL" id="AAXG02000047">
    <property type="protein sequence ID" value="EDM97739.1"/>
    <property type="molecule type" value="Genomic_DNA"/>
</dbReference>
<organism evidence="1 2">
    <name type="scientific">Pseudoflavonifractor capillosus ATCC 29799</name>
    <dbReference type="NCBI Taxonomy" id="411467"/>
    <lineage>
        <taxon>Bacteria</taxon>
        <taxon>Bacillati</taxon>
        <taxon>Bacillota</taxon>
        <taxon>Clostridia</taxon>
        <taxon>Eubacteriales</taxon>
        <taxon>Oscillospiraceae</taxon>
        <taxon>Pseudoflavonifractor</taxon>
    </lineage>
</organism>
<sequence>MTAWPGCAISGKAAGVYPPEPPFPMNGKGRGDRVELPIKYRRC</sequence>
<keyword evidence="2" id="KW-1185">Reference proteome</keyword>
<accession>A6P147</accession>
<dbReference type="STRING" id="411467.BACCAP_04214"/>
<reference evidence="1 2" key="1">
    <citation type="submission" date="2007-04" db="EMBL/GenBank/DDBJ databases">
        <authorList>
            <person name="Fulton L."/>
            <person name="Clifton S."/>
            <person name="Fulton B."/>
            <person name="Xu J."/>
            <person name="Minx P."/>
            <person name="Pepin K.H."/>
            <person name="Johnson M."/>
            <person name="Thiruvilangam P."/>
            <person name="Bhonagiri V."/>
            <person name="Nash W.E."/>
            <person name="Mardis E.R."/>
            <person name="Wilson R.K."/>
        </authorList>
    </citation>
    <scope>NUCLEOTIDE SEQUENCE [LARGE SCALE GENOMIC DNA]</scope>
    <source>
        <strain evidence="1 2">ATCC 29799</strain>
    </source>
</reference>
<comment type="caution">
    <text evidence="1">The sequence shown here is derived from an EMBL/GenBank/DDBJ whole genome shotgun (WGS) entry which is preliminary data.</text>
</comment>
<protein>
    <submittedName>
        <fullName evidence="1">Uncharacterized protein</fullName>
    </submittedName>
</protein>
<dbReference type="Proteomes" id="UP000003639">
    <property type="component" value="Unassembled WGS sequence"/>
</dbReference>
<gene>
    <name evidence="1" type="ORF">BACCAP_04214</name>
</gene>
<name>A6P147_9FIRM</name>
<evidence type="ECO:0000313" key="1">
    <source>
        <dbReference type="EMBL" id="EDM97739.1"/>
    </source>
</evidence>
<dbReference type="AlphaFoldDB" id="A6P147"/>